<name>A0A2G7HL78_9CLOT</name>
<dbReference type="RefSeq" id="WP_099837283.1">
    <property type="nucleotide sequence ID" value="NZ_PEIK01000001.1"/>
</dbReference>
<sequence length="249" mass="28324">MEKSNKICKYQLETSIKPILIYYSILIGVLLLVLIQKSFMYPYSNVQSSGIEMSTAIFIFIMALNSFKSPFYFSQGNNISRNSFIIGTIKSGIIMAAVLSLIDVIINRMYNIFIICPTNFDMIYRNPSYGVNSSWQVMLNHSVVNSLETYLWNLAVYIFLFMLGLLITIIYFRLNKLGQVVVSIIPVLLIVIVNNFYSYIPTKVWNFIGNAFGANTKNPYMAILTFIILSILAIAGQYLLIKKAVTDKN</sequence>
<evidence type="ECO:0000313" key="2">
    <source>
        <dbReference type="EMBL" id="PIH05839.1"/>
    </source>
</evidence>
<proteinExistence type="predicted"/>
<keyword evidence="1" id="KW-0812">Transmembrane</keyword>
<feature type="transmembrane region" description="Helical" evidence="1">
    <location>
        <begin position="179"/>
        <end position="200"/>
    </location>
</feature>
<feature type="transmembrane region" description="Helical" evidence="1">
    <location>
        <begin position="84"/>
        <end position="102"/>
    </location>
</feature>
<feature type="transmembrane region" description="Helical" evidence="1">
    <location>
        <begin position="20"/>
        <end position="40"/>
    </location>
</feature>
<gene>
    <name evidence="2" type="ORF">CS538_00525</name>
</gene>
<feature type="transmembrane region" description="Helical" evidence="1">
    <location>
        <begin position="220"/>
        <end position="241"/>
    </location>
</feature>
<feature type="transmembrane region" description="Helical" evidence="1">
    <location>
        <begin position="150"/>
        <end position="172"/>
    </location>
</feature>
<dbReference type="Proteomes" id="UP000231322">
    <property type="component" value="Unassembled WGS sequence"/>
</dbReference>
<keyword evidence="1" id="KW-0472">Membrane</keyword>
<keyword evidence="1" id="KW-1133">Transmembrane helix</keyword>
<evidence type="ECO:0000256" key="1">
    <source>
        <dbReference type="SAM" id="Phobius"/>
    </source>
</evidence>
<dbReference type="EMBL" id="PEIK01000001">
    <property type="protein sequence ID" value="PIH05839.1"/>
    <property type="molecule type" value="Genomic_DNA"/>
</dbReference>
<comment type="caution">
    <text evidence="2">The sequence shown here is derived from an EMBL/GenBank/DDBJ whole genome shotgun (WGS) entry which is preliminary data.</text>
</comment>
<protein>
    <submittedName>
        <fullName evidence="2">Uncharacterized protein</fullName>
    </submittedName>
</protein>
<reference evidence="2 3" key="1">
    <citation type="submission" date="2017-10" db="EMBL/GenBank/DDBJ databases">
        <title>Reclassification of Eubacterium combesii and discrepancies in the nomenclature of botulinum neurotoxin producing clostridia. Request for an Opinion.</title>
        <authorList>
            <person name="Dobritsa A.P."/>
            <person name="Kutumbaka K.K."/>
            <person name="Samadpour M."/>
        </authorList>
    </citation>
    <scope>NUCLEOTIDE SEQUENCE [LARGE SCALE GENOMIC DNA]</scope>
    <source>
        <strain evidence="2 3">DSM 20696</strain>
    </source>
</reference>
<keyword evidence="3" id="KW-1185">Reference proteome</keyword>
<organism evidence="2 3">
    <name type="scientific">Clostridium combesii</name>
    <dbReference type="NCBI Taxonomy" id="39481"/>
    <lineage>
        <taxon>Bacteria</taxon>
        <taxon>Bacillati</taxon>
        <taxon>Bacillota</taxon>
        <taxon>Clostridia</taxon>
        <taxon>Eubacteriales</taxon>
        <taxon>Clostridiaceae</taxon>
        <taxon>Clostridium</taxon>
    </lineage>
</organism>
<accession>A0A2G7HL78</accession>
<evidence type="ECO:0000313" key="3">
    <source>
        <dbReference type="Proteomes" id="UP000231322"/>
    </source>
</evidence>
<feature type="transmembrane region" description="Helical" evidence="1">
    <location>
        <begin position="46"/>
        <end position="64"/>
    </location>
</feature>
<dbReference type="AlphaFoldDB" id="A0A2G7HL78"/>